<dbReference type="RefSeq" id="WP_250915350.1">
    <property type="nucleotide sequence ID" value="NZ_JAMXLX010000005.1"/>
</dbReference>
<feature type="signal peptide" evidence="1">
    <location>
        <begin position="1"/>
        <end position="19"/>
    </location>
</feature>
<reference evidence="2" key="1">
    <citation type="submission" date="2022-06" db="EMBL/GenBank/DDBJ databases">
        <authorList>
            <person name="Sun Q."/>
        </authorList>
    </citation>
    <scope>NUCLEOTIDE SEQUENCE</scope>
    <source>
        <strain evidence="2">S101</strain>
    </source>
</reference>
<gene>
    <name evidence="2" type="ORF">NBH21_16570</name>
</gene>
<evidence type="ECO:0000313" key="2">
    <source>
        <dbReference type="EMBL" id="MCO5958393.1"/>
    </source>
</evidence>
<keyword evidence="1" id="KW-0732">Signal</keyword>
<dbReference type="Proteomes" id="UP001155380">
    <property type="component" value="Unassembled WGS sequence"/>
</dbReference>
<evidence type="ECO:0000256" key="1">
    <source>
        <dbReference type="SAM" id="SignalP"/>
    </source>
</evidence>
<accession>A0AAJ1BY56</accession>
<name>A0AAJ1BY56_9HYPH</name>
<comment type="caution">
    <text evidence="2">The sequence shown here is derived from an EMBL/GenBank/DDBJ whole genome shotgun (WGS) entry which is preliminary data.</text>
</comment>
<dbReference type="AlphaFoldDB" id="A0AAJ1BY56"/>
<feature type="chain" id="PRO_5042586250" evidence="1">
    <location>
        <begin position="20"/>
        <end position="288"/>
    </location>
</feature>
<proteinExistence type="predicted"/>
<dbReference type="EMBL" id="JAMXLX010000005">
    <property type="protein sequence ID" value="MCO5958393.1"/>
    <property type="molecule type" value="Genomic_DNA"/>
</dbReference>
<organism evidence="2 3">
    <name type="scientific">Ciceribacter sichuanensis</name>
    <dbReference type="NCBI Taxonomy" id="2949647"/>
    <lineage>
        <taxon>Bacteria</taxon>
        <taxon>Pseudomonadati</taxon>
        <taxon>Pseudomonadota</taxon>
        <taxon>Alphaproteobacteria</taxon>
        <taxon>Hyphomicrobiales</taxon>
        <taxon>Rhizobiaceae</taxon>
        <taxon>Ciceribacter</taxon>
    </lineage>
</organism>
<evidence type="ECO:0000313" key="3">
    <source>
        <dbReference type="Proteomes" id="UP001155380"/>
    </source>
</evidence>
<sequence length="288" mass="30429">MRFAVVSAGLFLLSANLAAANDPFEGNSRGRLTVRLELAGSQRADMPNGVEWAAIDAKREMAVEFGMVDVGNDGLPIVSGKPAGSELSPEMRGLKGRIDACGGDQACLAHVMMEFAAAGNGGNVFQQMTGQQPGRFQNFAGDRTGTCARGILTVVDTLSGVYIPPPEAARPYRFSRNGSRNLPVADERLTDTLCRVEMTIDKAANTMSLRLPVSLPVGVTLGVEAFTDEKAVSLVEGEQFLTVYDQPSGRPGAWSGSAEIKGLGSASHNSEQVSAPLHGRIVWSFAAD</sequence>
<protein>
    <submittedName>
        <fullName evidence="2">Uncharacterized protein</fullName>
    </submittedName>
</protein>